<dbReference type="Gene3D" id="3.40.50.300">
    <property type="entry name" value="P-loop containing nucleotide triphosphate hydrolases"/>
    <property type="match status" value="1"/>
</dbReference>
<dbReference type="Gene3D" id="3.40.366.10">
    <property type="entry name" value="Malonyl-Coenzyme A Acyl Carrier Protein, domain 2"/>
    <property type="match status" value="1"/>
</dbReference>
<proteinExistence type="predicted"/>
<accession>A0A1F4S019</accession>
<comment type="caution">
    <text evidence="1">The sequence shown here is derived from an EMBL/GenBank/DDBJ whole genome shotgun (WGS) entry which is preliminary data.</text>
</comment>
<dbReference type="EMBL" id="MEUA01000048">
    <property type="protein sequence ID" value="OGC13737.1"/>
    <property type="molecule type" value="Genomic_DNA"/>
</dbReference>
<dbReference type="SUPFAM" id="SSF52151">
    <property type="entry name" value="FabD/lysophospholipase-like"/>
    <property type="match status" value="1"/>
</dbReference>
<dbReference type="SUPFAM" id="SSF52540">
    <property type="entry name" value="P-loop containing nucleoside triphosphate hydrolases"/>
    <property type="match status" value="1"/>
</dbReference>
<name>A0A1F4S019_UNCSA</name>
<dbReference type="InterPro" id="IPR001227">
    <property type="entry name" value="Ac_transferase_dom_sf"/>
</dbReference>
<protein>
    <submittedName>
        <fullName evidence="1">Uncharacterized protein</fullName>
    </submittedName>
</protein>
<dbReference type="GO" id="GO:0016740">
    <property type="term" value="F:transferase activity"/>
    <property type="evidence" value="ECO:0007669"/>
    <property type="project" value="InterPro"/>
</dbReference>
<dbReference type="InterPro" id="IPR027417">
    <property type="entry name" value="P-loop_NTPase"/>
</dbReference>
<sequence>MRKKSLIKPFLPKASNCSLRDKHKALDLVGLFHGFLNVKDRRVYVGWGDSLSLDGNNTVRESYLEASNALSCMGGFPASDVLDFLLRMKQSSKAVRKNPCWAAGFLANSLILKKCFEDKLKQDGIPFDFKAYAGYGFGFLSAIVASKALSLGDGVKLAYHIASLISENKGNYGVVALKGECLDDVVHRLNSVFPNSTEVFESLECGNLGFYKLYVKQSILDKVMSYIFCNFNWEQIEASILATNIKFTPHSNRMLELQIAVSKFIDDYIPIKQPEAPVVSCFGNGLIFSREGIVSDILDMVSKPLNLSQFAYDVKSLTPRSLIEFGRESIAGRIFWQTESKLPYLLYTDEPRSFDDYCKAASYQSVLNFFSFQPLLDKIVRLVLNKCEEQNDKRTPVIITLEGDSGSGKTTLAGFLLEYFSNIGFKVMVDQYGKVPTLDMFLKPSELRHKLRDKVIEDGKLYYDEIDVFDWKAIEQFCCEINLFRESDKEEIVIYVEDAYDQATRTRGLRYFYLNKKMTVFIEGKNAGLCRGSDINFLMMNKNSFLRFIERSQVLSSKELLVNRLWHRLALTPSFERYLKEGKSKKIDDGRSDYVVDISSDIPDNWAVYDGRETKVDRLTKLEAFEFEGMRAEFTYYLGVRSKELMSFLVKDGEGRIVLDFEAGDVSIKIPELIGNAVRAFFYVPDDAGFNTLLSLTRSSQEILQAAAIDVLNERIRPLPFDQMYSYFHRQPFKDKILGFYPSSEDRGVTLNVLFRGKAKGDSLEIEYNKDSRSITKVVVKHFFEKTVLFDSLVSDDGSNLSSIKYPVLGAHFSVVNENPVIRIIVKDSVLPKLKRLFQKETRGFVGGLSWEIYSLTDALYKINGVKEVLLINDNT</sequence>
<organism evidence="1 2">
    <name type="scientific">candidate division WOR-1 bacterium RIFOXYB2_FULL_36_35</name>
    <dbReference type="NCBI Taxonomy" id="1802578"/>
    <lineage>
        <taxon>Bacteria</taxon>
        <taxon>Bacillati</taxon>
        <taxon>Saganbacteria</taxon>
    </lineage>
</organism>
<dbReference type="InterPro" id="IPR016035">
    <property type="entry name" value="Acyl_Trfase/lysoPLipase"/>
</dbReference>
<gene>
    <name evidence="1" type="ORF">A2290_07680</name>
</gene>
<evidence type="ECO:0000313" key="2">
    <source>
        <dbReference type="Proteomes" id="UP000177905"/>
    </source>
</evidence>
<evidence type="ECO:0000313" key="1">
    <source>
        <dbReference type="EMBL" id="OGC13737.1"/>
    </source>
</evidence>
<reference evidence="1 2" key="1">
    <citation type="journal article" date="2016" name="Nat. Commun.">
        <title>Thousands of microbial genomes shed light on interconnected biogeochemical processes in an aquifer system.</title>
        <authorList>
            <person name="Anantharaman K."/>
            <person name="Brown C.T."/>
            <person name="Hug L.A."/>
            <person name="Sharon I."/>
            <person name="Castelle C.J."/>
            <person name="Probst A.J."/>
            <person name="Thomas B.C."/>
            <person name="Singh A."/>
            <person name="Wilkins M.J."/>
            <person name="Karaoz U."/>
            <person name="Brodie E.L."/>
            <person name="Williams K.H."/>
            <person name="Hubbard S.S."/>
            <person name="Banfield J.F."/>
        </authorList>
    </citation>
    <scope>NUCLEOTIDE SEQUENCE [LARGE SCALE GENOMIC DNA]</scope>
</reference>
<dbReference type="AlphaFoldDB" id="A0A1F4S019"/>
<dbReference type="Gene3D" id="3.30.70.250">
    <property type="entry name" value="Malonyl-CoA ACP transacylase, ACP-binding"/>
    <property type="match status" value="1"/>
</dbReference>
<dbReference type="Proteomes" id="UP000177905">
    <property type="component" value="Unassembled WGS sequence"/>
</dbReference>